<evidence type="ECO:0000313" key="5">
    <source>
        <dbReference type="Proteomes" id="UP000618051"/>
    </source>
</evidence>
<evidence type="ECO:0000313" key="4">
    <source>
        <dbReference type="EMBL" id="KAI1239560.1"/>
    </source>
</evidence>
<keyword evidence="5" id="KW-1185">Reference proteome</keyword>
<gene>
    <name evidence="4" type="ORF">IHE44_0012686</name>
    <name evidence="3" type="ORF">IHE44_009329</name>
</gene>
<organism evidence="3">
    <name type="scientific">Lamprotornis superbus</name>
    <dbReference type="NCBI Taxonomy" id="245042"/>
    <lineage>
        <taxon>Eukaryota</taxon>
        <taxon>Metazoa</taxon>
        <taxon>Chordata</taxon>
        <taxon>Craniata</taxon>
        <taxon>Vertebrata</taxon>
        <taxon>Euteleostomi</taxon>
        <taxon>Archelosauria</taxon>
        <taxon>Archosauria</taxon>
        <taxon>Dinosauria</taxon>
        <taxon>Saurischia</taxon>
        <taxon>Theropoda</taxon>
        <taxon>Coelurosauria</taxon>
        <taxon>Aves</taxon>
        <taxon>Neognathae</taxon>
        <taxon>Neoaves</taxon>
        <taxon>Telluraves</taxon>
        <taxon>Australaves</taxon>
        <taxon>Passeriformes</taxon>
        <taxon>Sturnidae</taxon>
        <taxon>Lamprotornis</taxon>
    </lineage>
</organism>
<keyword evidence="2" id="KW-1133">Transmembrane helix</keyword>
<dbReference type="EMBL" id="JADDUC020000005">
    <property type="protein sequence ID" value="KAI1239560.1"/>
    <property type="molecule type" value="Genomic_DNA"/>
</dbReference>
<evidence type="ECO:0000256" key="2">
    <source>
        <dbReference type="SAM" id="Phobius"/>
    </source>
</evidence>
<dbReference type="InterPro" id="IPR019176">
    <property type="entry name" value="Cytochrome_B561-rel"/>
</dbReference>
<keyword evidence="2 3" id="KW-0812">Transmembrane</keyword>
<feature type="transmembrane region" description="Helical" evidence="2">
    <location>
        <begin position="28"/>
        <end position="45"/>
    </location>
</feature>
<dbReference type="PANTHER" id="PTHR21780:SF0">
    <property type="entry name" value="TRANSMEMBRANE PROTEIN 209"/>
    <property type="match status" value="1"/>
</dbReference>
<keyword evidence="2" id="KW-0472">Membrane</keyword>
<reference evidence="4 5" key="2">
    <citation type="journal article" date="2021" name="J. Hered.">
        <title>Feather Gene Expression Elucidates the Developmental Basis of Plumage Iridescence in African Starlings.</title>
        <authorList>
            <person name="Rubenstein D.R."/>
            <person name="Corvelo A."/>
            <person name="MacManes M.D."/>
            <person name="Maia R."/>
            <person name="Narzisi G."/>
            <person name="Rousaki A."/>
            <person name="Vandenabeele P."/>
            <person name="Shawkey M.D."/>
            <person name="Solomon J."/>
        </authorList>
    </citation>
    <scope>NUCLEOTIDE SEQUENCE [LARGE SCALE GENOMIC DNA]</scope>
    <source>
        <strain evidence="4">SS15</strain>
    </source>
</reference>
<dbReference type="AlphaFoldDB" id="A0A835NDY5"/>
<protein>
    <recommendedName>
        <fullName evidence="1">Transmembrane protein 209</fullName>
    </recommendedName>
</protein>
<evidence type="ECO:0000256" key="1">
    <source>
        <dbReference type="ARBA" id="ARBA00015032"/>
    </source>
</evidence>
<comment type="caution">
    <text evidence="3">The sequence shown here is derived from an EMBL/GenBank/DDBJ whole genome shotgun (WGS) entry which is preliminary data.</text>
</comment>
<dbReference type="Pfam" id="PF09786">
    <property type="entry name" value="CytochromB561_N"/>
    <property type="match status" value="2"/>
</dbReference>
<dbReference type="GO" id="GO:0016020">
    <property type="term" value="C:membrane"/>
    <property type="evidence" value="ECO:0007669"/>
    <property type="project" value="TreeGrafter"/>
</dbReference>
<dbReference type="EMBL" id="JADDUC010000369">
    <property type="protein sequence ID" value="KAG0113902.1"/>
    <property type="molecule type" value="Genomic_DNA"/>
</dbReference>
<evidence type="ECO:0000313" key="3">
    <source>
        <dbReference type="EMBL" id="KAG0113902.1"/>
    </source>
</evidence>
<feature type="non-terminal residue" evidence="3">
    <location>
        <position position="1"/>
    </location>
</feature>
<reference evidence="4" key="3">
    <citation type="submission" date="2022-01" db="EMBL/GenBank/DDBJ databases">
        <authorList>
            <person name="Rubenstein D.R."/>
        </authorList>
    </citation>
    <scope>NUCLEOTIDE SEQUENCE</scope>
    <source>
        <strain evidence="4">SS15</strain>
        <tissue evidence="4">Liver</tissue>
    </source>
</reference>
<dbReference type="Proteomes" id="UP000618051">
    <property type="component" value="Unassembled WGS sequence"/>
</dbReference>
<name>A0A835NDY5_9PASS</name>
<proteinExistence type="predicted"/>
<reference evidence="3" key="1">
    <citation type="submission" date="2020-10" db="EMBL/GenBank/DDBJ databases">
        <title>Feather gene expression reveals the developmental basis of iridescence in African starlings.</title>
        <authorList>
            <person name="Rubenstein D.R."/>
        </authorList>
    </citation>
    <scope>NUCLEOTIDE SEQUENCE</scope>
    <source>
        <strain evidence="3">SS15</strain>
        <tissue evidence="3">Liver</tissue>
    </source>
</reference>
<dbReference type="PANTHER" id="PTHR21780">
    <property type="entry name" value="TRANSMEMBRANE PROTEIN 209"/>
    <property type="match status" value="1"/>
</dbReference>
<sequence>TMTPNKSPDTSLIDLAVKMRKQAESRKVVLAWGLLNISVAGMIYTEMQDWETPKHILQHHLLSTLVHCLNALFDFWRYFTYTAAPTSLVTSPSQQVMGWLRKAAVQITPPREPAAKRVLSLTPSPPIQGQCVLSYSPSRSPSASPKFSGSCLSGYSPQLQALAGASPSHSTSVTYSPSSSYSKVSSFSHSPNGSPYSMSVGPVDSSGMRSHYRFSPIRSSDSSSPSSSPTFWNYSRSMADHAQILRKFQYQLACRSQAPSAHKDEADLSSKQAAEEVWARVTMNRQLLDHMDSWTAKFRNWINDTILVPLVEEMESVSTQLRRMGCPELQIGEASISSLKQAALVKAPLIPTLNALVQYLDLTPNQEYLGGCMSSFRWNGGGDFKGRKWDTDLPTDSSILMHVFCTYLDSRLPPHPKYPDGKTFTSQHFIQTPDKPDTSNENVFCIYQSSINPPHYELIYECHVYSLPKGRNNMFHTLLMFLYIIKTKESGMLGTAKPCELY</sequence>
<accession>A0A835NDY5</accession>
<dbReference type="OrthoDB" id="509821at2759"/>